<evidence type="ECO:0000256" key="1">
    <source>
        <dbReference type="SAM" id="Phobius"/>
    </source>
</evidence>
<feature type="transmembrane region" description="Helical" evidence="1">
    <location>
        <begin position="91"/>
        <end position="112"/>
    </location>
</feature>
<keyword evidence="3" id="KW-0808">Transferase</keyword>
<name>A0ABZ0Y0X3_9BURK</name>
<dbReference type="GO" id="GO:0016746">
    <property type="term" value="F:acyltransferase activity"/>
    <property type="evidence" value="ECO:0007669"/>
    <property type="project" value="UniProtKB-KW"/>
</dbReference>
<dbReference type="EC" id="2.3.-.-" evidence="3"/>
<feature type="transmembrane region" description="Helical" evidence="1">
    <location>
        <begin position="183"/>
        <end position="200"/>
    </location>
</feature>
<dbReference type="RefSeq" id="WP_019923032.1">
    <property type="nucleotide sequence ID" value="NZ_CP140152.1"/>
</dbReference>
<proteinExistence type="predicted"/>
<dbReference type="PANTHER" id="PTHR23028">
    <property type="entry name" value="ACETYLTRANSFERASE"/>
    <property type="match status" value="1"/>
</dbReference>
<feature type="transmembrane region" description="Helical" evidence="1">
    <location>
        <begin position="337"/>
        <end position="358"/>
    </location>
</feature>
<keyword evidence="1" id="KW-1133">Transmembrane helix</keyword>
<sequence>MTNSPAPQHPVPTISKIEELESLRGLAALLVVFFHLPKWNPVLHVGFIDSGYLMVQLFFVLSGFVIYNAYATRISSGMDLVKFQFLRFGRLYPVHFLFLMAYLSIEIAKYIAATKFGVSGPNARPFEENTVQALVQQIFLLQAIGPTGNATTFNIPAWSISTEFYTYLLFALILLFAKKAKDIVFLVIVVVSLFMLASGQTFGTVELLRCFAGFFLGCLTAKLMNKLTFQVPGYCAYIVILIIGIYLQFKPLGSYDLFIYLLTVLLILSLVLAKDGPAKEMLRAKVLIWLGSISYALYMSHTIVIWVANQVFRFVLKRPEIMIEGKSYPQLSTVETGVAIVIVMAAVLVLSQIVYVVVEKPMREKSRRVVFRKG</sequence>
<gene>
    <name evidence="3" type="ORF">SR858_03995</name>
</gene>
<feature type="transmembrane region" description="Helical" evidence="1">
    <location>
        <begin position="206"/>
        <end position="224"/>
    </location>
</feature>
<keyword evidence="4" id="KW-1185">Reference proteome</keyword>
<dbReference type="EMBL" id="CP140152">
    <property type="protein sequence ID" value="WQH05511.1"/>
    <property type="molecule type" value="Genomic_DNA"/>
</dbReference>
<dbReference type="InterPro" id="IPR002656">
    <property type="entry name" value="Acyl_transf_3_dom"/>
</dbReference>
<evidence type="ECO:0000313" key="4">
    <source>
        <dbReference type="Proteomes" id="UP001326110"/>
    </source>
</evidence>
<feature type="transmembrane region" description="Helical" evidence="1">
    <location>
        <begin position="155"/>
        <end position="176"/>
    </location>
</feature>
<accession>A0ABZ0Y0X3</accession>
<keyword evidence="1" id="KW-0472">Membrane</keyword>
<dbReference type="InterPro" id="IPR050879">
    <property type="entry name" value="Acyltransferase_3"/>
</dbReference>
<protein>
    <submittedName>
        <fullName evidence="3">Acyltransferase</fullName>
        <ecNumber evidence="3">2.3.-.-</ecNumber>
    </submittedName>
</protein>
<feature type="transmembrane region" description="Helical" evidence="1">
    <location>
        <begin position="21"/>
        <end position="39"/>
    </location>
</feature>
<dbReference type="Proteomes" id="UP001326110">
    <property type="component" value="Chromosome"/>
</dbReference>
<dbReference type="GeneID" id="43164676"/>
<keyword evidence="1" id="KW-0812">Transmembrane</keyword>
<feature type="domain" description="Acyltransferase 3" evidence="2">
    <location>
        <begin position="18"/>
        <end position="355"/>
    </location>
</feature>
<feature type="transmembrane region" description="Helical" evidence="1">
    <location>
        <begin position="51"/>
        <end position="70"/>
    </location>
</feature>
<feature type="transmembrane region" description="Helical" evidence="1">
    <location>
        <begin position="286"/>
        <end position="308"/>
    </location>
</feature>
<evidence type="ECO:0000259" key="2">
    <source>
        <dbReference type="Pfam" id="PF01757"/>
    </source>
</evidence>
<dbReference type="Pfam" id="PF01757">
    <property type="entry name" value="Acyl_transf_3"/>
    <property type="match status" value="1"/>
</dbReference>
<keyword evidence="3" id="KW-0012">Acyltransferase</keyword>
<feature type="transmembrane region" description="Helical" evidence="1">
    <location>
        <begin position="231"/>
        <end position="249"/>
    </location>
</feature>
<organism evidence="3 4">
    <name type="scientific">Duganella zoogloeoides</name>
    <dbReference type="NCBI Taxonomy" id="75659"/>
    <lineage>
        <taxon>Bacteria</taxon>
        <taxon>Pseudomonadati</taxon>
        <taxon>Pseudomonadota</taxon>
        <taxon>Betaproteobacteria</taxon>
        <taxon>Burkholderiales</taxon>
        <taxon>Oxalobacteraceae</taxon>
        <taxon>Telluria group</taxon>
        <taxon>Duganella</taxon>
    </lineage>
</organism>
<evidence type="ECO:0000313" key="3">
    <source>
        <dbReference type="EMBL" id="WQH05511.1"/>
    </source>
</evidence>
<reference evidence="3 4" key="1">
    <citation type="submission" date="2023-11" db="EMBL/GenBank/DDBJ databases">
        <title>MicrobeMod: A computational toolkit for identifying prokaryotic methylation and restriction-modification with nanopore sequencing.</title>
        <authorList>
            <person name="Crits-Christoph A."/>
            <person name="Kang S.C."/>
            <person name="Lee H."/>
            <person name="Ostrov N."/>
        </authorList>
    </citation>
    <scope>NUCLEOTIDE SEQUENCE [LARGE SCALE GENOMIC DNA]</scope>
    <source>
        <strain evidence="3 4">ATCC 25935</strain>
    </source>
</reference>
<feature type="transmembrane region" description="Helical" evidence="1">
    <location>
        <begin position="255"/>
        <end position="274"/>
    </location>
</feature>